<keyword evidence="2" id="KW-1185">Reference proteome</keyword>
<evidence type="ECO:0000313" key="2">
    <source>
        <dbReference type="Proteomes" id="UP000427769"/>
    </source>
</evidence>
<organism evidence="1 2">
    <name type="scientific">Desulfosarcina widdelii</name>
    <dbReference type="NCBI Taxonomy" id="947919"/>
    <lineage>
        <taxon>Bacteria</taxon>
        <taxon>Pseudomonadati</taxon>
        <taxon>Thermodesulfobacteriota</taxon>
        <taxon>Desulfobacteria</taxon>
        <taxon>Desulfobacterales</taxon>
        <taxon>Desulfosarcinaceae</taxon>
        <taxon>Desulfosarcina</taxon>
    </lineage>
</organism>
<dbReference type="RefSeq" id="WP_170302505.1">
    <property type="nucleotide sequence ID" value="NZ_AP021875.1"/>
</dbReference>
<gene>
    <name evidence="1" type="ORF">DSCW_58500</name>
</gene>
<dbReference type="KEGG" id="dwd:DSCW_58500"/>
<dbReference type="Proteomes" id="UP000427769">
    <property type="component" value="Chromosome"/>
</dbReference>
<reference evidence="1 2" key="1">
    <citation type="submission" date="2019-11" db="EMBL/GenBank/DDBJ databases">
        <title>Comparative genomics of hydrocarbon-degrading Desulfosarcina strains.</title>
        <authorList>
            <person name="Watanabe M."/>
            <person name="Kojima H."/>
            <person name="Fukui M."/>
        </authorList>
    </citation>
    <scope>NUCLEOTIDE SEQUENCE [LARGE SCALE GENOMIC DNA]</scope>
    <source>
        <strain evidence="1 2">PP31</strain>
    </source>
</reference>
<protein>
    <submittedName>
        <fullName evidence="1">Uncharacterized protein</fullName>
    </submittedName>
</protein>
<name>A0A5K7ZFD9_9BACT</name>
<sequence length="45" mass="5192">MCQNCQQPIQLKDKPENCSAEQIRKCHGDVKDHPCGKDKKPIENR</sequence>
<accession>A0A5K7ZFD9</accession>
<proteinExistence type="predicted"/>
<dbReference type="AlphaFoldDB" id="A0A5K7ZFD9"/>
<evidence type="ECO:0000313" key="1">
    <source>
        <dbReference type="EMBL" id="BBO78433.1"/>
    </source>
</evidence>
<dbReference type="EMBL" id="AP021875">
    <property type="protein sequence ID" value="BBO78433.1"/>
    <property type="molecule type" value="Genomic_DNA"/>
</dbReference>